<accession>A0A0L6JXJ8</accession>
<evidence type="ECO:0000256" key="1">
    <source>
        <dbReference type="SAM" id="SignalP"/>
    </source>
</evidence>
<proteinExistence type="predicted"/>
<keyword evidence="4" id="KW-1185">Reference proteome</keyword>
<dbReference type="AlphaFoldDB" id="A0A0L6JXJ8"/>
<name>A0A0L6JXJ8_9FIRM</name>
<feature type="signal peptide" evidence="1">
    <location>
        <begin position="1"/>
        <end position="23"/>
    </location>
</feature>
<dbReference type="RefSeq" id="WP_036945910.1">
    <property type="nucleotide sequence ID" value="NZ_JQKC01000089.1"/>
</dbReference>
<organism evidence="2 4">
    <name type="scientific">Pseudobacteroides cellulosolvens ATCC 35603 = DSM 2933</name>
    <dbReference type="NCBI Taxonomy" id="398512"/>
    <lineage>
        <taxon>Bacteria</taxon>
        <taxon>Bacillati</taxon>
        <taxon>Bacillota</taxon>
        <taxon>Clostridia</taxon>
        <taxon>Eubacteriales</taxon>
        <taxon>Oscillospiraceae</taxon>
        <taxon>Pseudobacteroides</taxon>
    </lineage>
</organism>
<dbReference type="EMBL" id="LGTC01000001">
    <property type="protein sequence ID" value="KNY30587.1"/>
    <property type="molecule type" value="Genomic_DNA"/>
</dbReference>
<gene>
    <name evidence="2" type="ORF">Bccel_5861</name>
    <name evidence="3" type="ORF">Bccel_5867</name>
</gene>
<sequence precursor="true">MNKKFIAMVTSVSLIASVSLVLAASTISKYDESKIRPSWGVEKDTQVLREDKKGMIMPSPVLNPEPVYKDNEKIPTDSYYDINKKIDTVKYKKENVELVMAKAMKYEDYCKMEGKKTDEITMLSPKRMLWIVKTKRPNGVQIPISEEQKQKGESGLVKNVTVTELYDAETGEYFGYNVVPTKE</sequence>
<evidence type="ECO:0000313" key="4">
    <source>
        <dbReference type="Proteomes" id="UP000036923"/>
    </source>
</evidence>
<feature type="chain" id="PRO_5010426932" evidence="1">
    <location>
        <begin position="24"/>
        <end position="183"/>
    </location>
</feature>
<dbReference type="EMBL" id="LGTC01000001">
    <property type="protein sequence ID" value="KNY30581.1"/>
    <property type="molecule type" value="Genomic_DNA"/>
</dbReference>
<evidence type="ECO:0000313" key="3">
    <source>
        <dbReference type="EMBL" id="KNY30587.1"/>
    </source>
</evidence>
<reference evidence="4" key="2">
    <citation type="submission" date="2015-07" db="EMBL/GenBank/DDBJ databases">
        <title>Near-Complete Genome Sequence of the Cellulolytic Bacterium Bacteroides (Pseudobacteroides) cellulosolvens ATCC 35603.</title>
        <authorList>
            <person name="Dassa B."/>
            <person name="Utturkar S.M."/>
            <person name="Klingeman D.M."/>
            <person name="Hurt R.A."/>
            <person name="Keller M."/>
            <person name="Xu J."/>
            <person name="Reddy Y.H.K."/>
            <person name="Borovok I."/>
            <person name="Grinberg I.R."/>
            <person name="Lamed R."/>
            <person name="Zhivin O."/>
            <person name="Bayer E.A."/>
            <person name="Brown S.D."/>
        </authorList>
    </citation>
    <scope>NUCLEOTIDE SEQUENCE [LARGE SCALE GENOMIC DNA]</scope>
    <source>
        <strain evidence="4">DSM 2933</strain>
    </source>
</reference>
<protein>
    <submittedName>
        <fullName evidence="2">Uncharacterized protein</fullName>
    </submittedName>
</protein>
<keyword evidence="1" id="KW-0732">Signal</keyword>
<evidence type="ECO:0000313" key="2">
    <source>
        <dbReference type="EMBL" id="KNY30581.1"/>
    </source>
</evidence>
<dbReference type="Proteomes" id="UP000036923">
    <property type="component" value="Unassembled WGS sequence"/>
</dbReference>
<reference evidence="2" key="1">
    <citation type="submission" date="2015-07" db="EMBL/GenBank/DDBJ databases">
        <title>MeaNS - Measles Nucleotide Surveillance Program.</title>
        <authorList>
            <person name="Tran T."/>
            <person name="Druce J."/>
        </authorList>
    </citation>
    <scope>NUCLEOTIDE SEQUENCE</scope>
    <source>
        <strain evidence="2">DSM 2933</strain>
    </source>
</reference>
<comment type="caution">
    <text evidence="2">The sequence shown here is derived from an EMBL/GenBank/DDBJ whole genome shotgun (WGS) entry which is preliminary data.</text>
</comment>